<evidence type="ECO:0000313" key="1">
    <source>
        <dbReference type="EMBL" id="BBI62320.1"/>
    </source>
</evidence>
<dbReference type="EMBL" id="AP019514">
    <property type="protein sequence ID" value="BBI62320.1"/>
    <property type="molecule type" value="Genomic_DNA"/>
</dbReference>
<dbReference type="KEGG" id="hsr:HSBAA_36260"/>
<evidence type="ECO:0000313" key="2">
    <source>
        <dbReference type="Proteomes" id="UP000320231"/>
    </source>
</evidence>
<accession>A0A455U837</accession>
<sequence length="48" mass="5475">MHGFGNYVSGCAGVYERGGYVEEYILWFDQLGMSDVERVGGKMPRWVK</sequence>
<dbReference type="Proteomes" id="UP000320231">
    <property type="component" value="Chromosome"/>
</dbReference>
<organism evidence="1 2">
    <name type="scientific">Vreelandella sulfidaeris</name>
    <dbReference type="NCBI Taxonomy" id="115553"/>
    <lineage>
        <taxon>Bacteria</taxon>
        <taxon>Pseudomonadati</taxon>
        <taxon>Pseudomonadota</taxon>
        <taxon>Gammaproteobacteria</taxon>
        <taxon>Oceanospirillales</taxon>
        <taxon>Halomonadaceae</taxon>
        <taxon>Vreelandella</taxon>
    </lineage>
</organism>
<protein>
    <submittedName>
        <fullName evidence="1">Uncharacterized protein</fullName>
    </submittedName>
</protein>
<reference evidence="1 2" key="1">
    <citation type="journal article" date="2019" name="Microbiol. Resour. Announc.">
        <title>Complete Genome Sequence of Halomonas sulfidaeris Strain Esulfide1 Isolated from a Metal Sulfide Rock at a Depth of 2,200 Meters, Obtained Using Nanopore Sequencing.</title>
        <authorList>
            <person name="Saito M."/>
            <person name="Nishigata A."/>
            <person name="Galipon J."/>
            <person name="Arakawa K."/>
        </authorList>
    </citation>
    <scope>NUCLEOTIDE SEQUENCE [LARGE SCALE GENOMIC DNA]</scope>
    <source>
        <strain evidence="1 2">ATCC BAA-803</strain>
    </source>
</reference>
<proteinExistence type="predicted"/>
<dbReference type="AlphaFoldDB" id="A0A455U837"/>
<name>A0A455U837_9GAMM</name>
<gene>
    <name evidence="1" type="ORF">HSBAA_36260</name>
</gene>